<feature type="compositionally biased region" description="Basic and acidic residues" evidence="3">
    <location>
        <begin position="591"/>
        <end position="603"/>
    </location>
</feature>
<feature type="region of interest" description="Disordered" evidence="3">
    <location>
        <begin position="1517"/>
        <end position="1537"/>
    </location>
</feature>
<feature type="domain" description="CAP-Gly" evidence="4">
    <location>
        <begin position="64"/>
        <end position="106"/>
    </location>
</feature>
<dbReference type="PANTHER" id="PTHR24200">
    <property type="entry name" value="TOUCAN, ISOFORM A"/>
    <property type="match status" value="1"/>
</dbReference>
<feature type="coiled-coil region" evidence="2">
    <location>
        <begin position="981"/>
        <end position="1242"/>
    </location>
</feature>
<feature type="region of interest" description="Disordered" evidence="3">
    <location>
        <begin position="711"/>
        <end position="752"/>
    </location>
</feature>
<feature type="compositionally biased region" description="Basic and acidic residues" evidence="3">
    <location>
        <begin position="917"/>
        <end position="927"/>
    </location>
</feature>
<dbReference type="SUPFAM" id="SSF74924">
    <property type="entry name" value="Cap-Gly domain"/>
    <property type="match status" value="1"/>
</dbReference>
<name>A0A9N9QIC8_9CUCU</name>
<evidence type="ECO:0000256" key="2">
    <source>
        <dbReference type="SAM" id="Coils"/>
    </source>
</evidence>
<feature type="compositionally biased region" description="Polar residues" evidence="3">
    <location>
        <begin position="869"/>
        <end position="905"/>
    </location>
</feature>
<evidence type="ECO:0000313" key="6">
    <source>
        <dbReference type="Proteomes" id="UP001152799"/>
    </source>
</evidence>
<accession>A0A9N9QIC8</accession>
<feature type="region of interest" description="Disordered" evidence="3">
    <location>
        <begin position="1336"/>
        <end position="1367"/>
    </location>
</feature>
<organism evidence="5 6">
    <name type="scientific">Ceutorhynchus assimilis</name>
    <name type="common">cabbage seed weevil</name>
    <dbReference type="NCBI Taxonomy" id="467358"/>
    <lineage>
        <taxon>Eukaryota</taxon>
        <taxon>Metazoa</taxon>
        <taxon>Ecdysozoa</taxon>
        <taxon>Arthropoda</taxon>
        <taxon>Hexapoda</taxon>
        <taxon>Insecta</taxon>
        <taxon>Pterygota</taxon>
        <taxon>Neoptera</taxon>
        <taxon>Endopterygota</taxon>
        <taxon>Coleoptera</taxon>
        <taxon>Polyphaga</taxon>
        <taxon>Cucujiformia</taxon>
        <taxon>Curculionidae</taxon>
        <taxon>Ceutorhynchinae</taxon>
        <taxon>Ceutorhynchus</taxon>
    </lineage>
</organism>
<feature type="compositionally biased region" description="Low complexity" evidence="3">
    <location>
        <begin position="836"/>
        <end position="862"/>
    </location>
</feature>
<dbReference type="EMBL" id="OU892277">
    <property type="protein sequence ID" value="CAG9759782.1"/>
    <property type="molecule type" value="Genomic_DNA"/>
</dbReference>
<feature type="region of interest" description="Disordered" evidence="3">
    <location>
        <begin position="316"/>
        <end position="338"/>
    </location>
</feature>
<keyword evidence="1 2" id="KW-0175">Coiled coil</keyword>
<feature type="compositionally biased region" description="Basic and acidic residues" evidence="3">
    <location>
        <begin position="776"/>
        <end position="787"/>
    </location>
</feature>
<feature type="region of interest" description="Disordered" evidence="3">
    <location>
        <begin position="776"/>
        <end position="955"/>
    </location>
</feature>
<dbReference type="OrthoDB" id="10038993at2759"/>
<feature type="region of interest" description="Disordered" evidence="3">
    <location>
        <begin position="491"/>
        <end position="603"/>
    </location>
</feature>
<feature type="compositionally biased region" description="Low complexity" evidence="3">
    <location>
        <begin position="1424"/>
        <end position="1434"/>
    </location>
</feature>
<feature type="compositionally biased region" description="Polar residues" evidence="3">
    <location>
        <begin position="322"/>
        <end position="338"/>
    </location>
</feature>
<gene>
    <name evidence="5" type="ORF">CEUTPL_LOCUS524</name>
</gene>
<dbReference type="GO" id="GO:0008017">
    <property type="term" value="F:microtubule binding"/>
    <property type="evidence" value="ECO:0007669"/>
    <property type="project" value="TreeGrafter"/>
</dbReference>
<dbReference type="Gene3D" id="2.30.30.190">
    <property type="entry name" value="CAP Gly-rich-like domain"/>
    <property type="match status" value="1"/>
</dbReference>
<feature type="region of interest" description="Disordered" evidence="3">
    <location>
        <begin position="654"/>
        <end position="684"/>
    </location>
</feature>
<protein>
    <recommendedName>
        <fullName evidence="4">CAP-Gly domain-containing protein</fullName>
    </recommendedName>
</protein>
<evidence type="ECO:0000256" key="3">
    <source>
        <dbReference type="SAM" id="MobiDB-lite"/>
    </source>
</evidence>
<feature type="compositionally biased region" description="Basic and acidic residues" evidence="3">
    <location>
        <begin position="735"/>
        <end position="752"/>
    </location>
</feature>
<dbReference type="Pfam" id="PF01302">
    <property type="entry name" value="CAP_GLY"/>
    <property type="match status" value="1"/>
</dbReference>
<reference evidence="5" key="1">
    <citation type="submission" date="2022-01" db="EMBL/GenBank/DDBJ databases">
        <authorList>
            <person name="King R."/>
        </authorList>
    </citation>
    <scope>NUCLEOTIDE SEQUENCE</scope>
</reference>
<keyword evidence="6" id="KW-1185">Reference proteome</keyword>
<feature type="compositionally biased region" description="Polar residues" evidence="3">
    <location>
        <begin position="788"/>
        <end position="799"/>
    </location>
</feature>
<dbReference type="PROSITE" id="PS00845">
    <property type="entry name" value="CAP_GLY_1"/>
    <property type="match status" value="1"/>
</dbReference>
<dbReference type="InterPro" id="IPR000938">
    <property type="entry name" value="CAP-Gly_domain"/>
</dbReference>
<dbReference type="PANTHER" id="PTHR24200:SF11">
    <property type="entry name" value="TOUCAN, ISOFORM A"/>
    <property type="match status" value="1"/>
</dbReference>
<proteinExistence type="predicted"/>
<dbReference type="CDD" id="cd14686">
    <property type="entry name" value="bZIP"/>
    <property type="match status" value="1"/>
</dbReference>
<dbReference type="GO" id="GO:0005634">
    <property type="term" value="C:nucleus"/>
    <property type="evidence" value="ECO:0007669"/>
    <property type="project" value="TreeGrafter"/>
</dbReference>
<dbReference type="SMART" id="SM01052">
    <property type="entry name" value="CAP_GLY"/>
    <property type="match status" value="1"/>
</dbReference>
<dbReference type="InterPro" id="IPR036859">
    <property type="entry name" value="CAP-Gly_dom_sf"/>
</dbReference>
<feature type="region of interest" description="Disordered" evidence="3">
    <location>
        <begin position="1395"/>
        <end position="1489"/>
    </location>
</feature>
<feature type="compositionally biased region" description="Low complexity" evidence="3">
    <location>
        <begin position="1401"/>
        <end position="1413"/>
    </location>
</feature>
<evidence type="ECO:0000313" key="5">
    <source>
        <dbReference type="EMBL" id="CAG9759782.1"/>
    </source>
</evidence>
<feature type="compositionally biased region" description="Low complexity" evidence="3">
    <location>
        <begin position="724"/>
        <end position="733"/>
    </location>
</feature>
<dbReference type="PROSITE" id="PS50245">
    <property type="entry name" value="CAP_GLY_2"/>
    <property type="match status" value="1"/>
</dbReference>
<feature type="compositionally biased region" description="Polar residues" evidence="3">
    <location>
        <begin position="237"/>
        <end position="264"/>
    </location>
</feature>
<evidence type="ECO:0000256" key="1">
    <source>
        <dbReference type="ARBA" id="ARBA00023054"/>
    </source>
</evidence>
<feature type="compositionally biased region" description="Low complexity" evidence="3">
    <location>
        <begin position="525"/>
        <end position="540"/>
    </location>
</feature>
<feature type="compositionally biased region" description="Polar residues" evidence="3">
    <location>
        <begin position="661"/>
        <end position="684"/>
    </location>
</feature>
<feature type="compositionally biased region" description="Basic and acidic residues" evidence="3">
    <location>
        <begin position="1471"/>
        <end position="1480"/>
    </location>
</feature>
<sequence>MSSLNKIKTKPCRIPTFGTRIPTIATSKSSNDLKSPSPIQEINDTYLGKTVRIGDKEGLLKYVGSVHFAKGVWCGIELKNGCGKNNGTVNGVQYFSCHEHRGLMVQASKVVLSEGNSESVDTDNVSGPYSILCLDSTITFGSTPNVNQTDNKANCTYGVEIDTPNYTFNCENKTYDLPNTTCTIDSDIPGLRQTFRTEDLRGQLLPERTLVHDKKGSLENIADNADETFEVKRRKTSNNSTFVASDSSPDLPNHSTPAKTGNSNGFKKLRISNIVGFQTSEKDDDSSLGLLSLNNISLVSNGENKNTSVCTNRTITKEKPNSLPQLRPSHQLQAASNTHRSDLLDDLRKHRGINIALDIESENSKRNSLDCDESLGILTPDQMQDFTQAFDCSKLVDIFGTNQPQHTNQNQSPLAEQHLIVVSKISDNKSLLPSDTRKTYEELQSPNLSSATDYSFGIIDPDQMVSGFTILQTDTTMNLNLPLDLAGSKDTTLTRCEETPSPEELPLDITPIIESEPSKTEPTKSKTNSSFITSITSITSLDTGYQGDGEMSRPASRGADNSPLTRRPFPRPLPRRPDPMTDSDFFTESDADNHEDNQLKGDRRAQVIDGTLYGVDPQAAADIYVNNRENMDSSGVFTDIESGLRNDDDADLDNGNEFCPETNNNKTTDVSPSESTKTISENSQSNIHEVLQKTAKFNKIIDTSLDKSLKENLKKRTAPSPGISSPSRMSFPRRPNKEEITPKKYKMPKREVPSKVKAMIEANATENILKKPLHRDTVINKISKNEQNKTNSMRSSPRSSELRKPVSNQNTPNNKSRRIRTRIAYTPAPLKKTIGSNLQSSINSSLSDLSASTAPPKKTPGTAKKREVQVTQVLTPNKLSYRNQQNLNETKKNASNIIPTSSPANDNKAKRSNLFTSKEKKLQKESSKSMVKGGRTSPSVRPPVQQMTKGPVKKLAPAPRATEALAVLVHHLVFNVEAFEVPNLRRQVEKLSLEAEELRLACRLLDESFGKERLKHLTAIEEERVRCQNDIEDLIETHRNQIAQLTSQQAEANEQLRLEKNISEQQLNRRHDEQLSTLRKELDKLQQSHEEAVDILREENECIREQIDEKRQELERANHESAKLRKDYETKEIKLKEGVESAKLHRDKLKQQIAKLENESQSLIDENKRLREQNDRLLSYGDDKDIAKQEVYSLRVVLELKQNEITELRKSLEEARRKQQTLEGAEDKASALQARCEDLQHQLQRKYEYEQTLIQENQKLHESFKEEVHHTRRLSQHNEELQWKLRQNKEVFTKVMEQAEETVFNRSNIYSSSFNEKHNSSKSLERAFSFRESSHKGIPFETSSGSRKSKNSSIFEDELSPPASPIVKGVVEKSDSVSYVLDLDESPELVASRILRRSFRNTTPPKNTPTKSPCTKKSRIRNPLSLSSSSNALSTNKEEGEEPRSSSARNANFEDDDVFLWGNNQNSSPKYLHEDKRSELDDNLDLDDDNEVDLQLPALPNEMDKRNEILALPSPKRLAADAVDSNSEDESTSSSQL</sequence>
<feature type="region of interest" description="Disordered" evidence="3">
    <location>
        <begin position="236"/>
        <end position="264"/>
    </location>
</feature>
<evidence type="ECO:0000259" key="4">
    <source>
        <dbReference type="PROSITE" id="PS50245"/>
    </source>
</evidence>
<dbReference type="InterPro" id="IPR051293">
    <property type="entry name" value="MTUS1/CCDC69"/>
</dbReference>
<dbReference type="Proteomes" id="UP001152799">
    <property type="component" value="Chromosome 1"/>
</dbReference>
<dbReference type="GO" id="GO:0005737">
    <property type="term" value="C:cytoplasm"/>
    <property type="evidence" value="ECO:0007669"/>
    <property type="project" value="TreeGrafter"/>
</dbReference>